<evidence type="ECO:0000313" key="2">
    <source>
        <dbReference type="Proteomes" id="UP001240150"/>
    </source>
</evidence>
<evidence type="ECO:0008006" key="3">
    <source>
        <dbReference type="Google" id="ProtNLM"/>
    </source>
</evidence>
<dbReference type="Proteomes" id="UP001240150">
    <property type="component" value="Chromosome"/>
</dbReference>
<evidence type="ECO:0000313" key="1">
    <source>
        <dbReference type="EMBL" id="WIM99959.1"/>
    </source>
</evidence>
<protein>
    <recommendedName>
        <fullName evidence="3">GIY-YIG nuclease family protein</fullName>
    </recommendedName>
</protein>
<dbReference type="EMBL" id="CP126980">
    <property type="protein sequence ID" value="WIM99959.1"/>
    <property type="molecule type" value="Genomic_DNA"/>
</dbReference>
<name>A0ABY8WUB5_9ACTN</name>
<dbReference type="RefSeq" id="WP_284921410.1">
    <property type="nucleotide sequence ID" value="NZ_CP126980.1"/>
</dbReference>
<proteinExistence type="predicted"/>
<organism evidence="1 2">
    <name type="scientific">Actinoplanes oblitus</name>
    <dbReference type="NCBI Taxonomy" id="3040509"/>
    <lineage>
        <taxon>Bacteria</taxon>
        <taxon>Bacillati</taxon>
        <taxon>Actinomycetota</taxon>
        <taxon>Actinomycetes</taxon>
        <taxon>Micromonosporales</taxon>
        <taxon>Micromonosporaceae</taxon>
        <taxon>Actinoplanes</taxon>
    </lineage>
</organism>
<reference evidence="1 2" key="1">
    <citation type="submission" date="2023-06" db="EMBL/GenBank/DDBJ databases">
        <authorList>
            <person name="Yushchuk O."/>
            <person name="Binda E."/>
            <person name="Ruckert-Reed C."/>
            <person name="Fedorenko V."/>
            <person name="Kalinowski J."/>
            <person name="Marinelli F."/>
        </authorList>
    </citation>
    <scope>NUCLEOTIDE SEQUENCE [LARGE SCALE GENOMIC DNA]</scope>
    <source>
        <strain evidence="1 2">NRRL 3884</strain>
    </source>
</reference>
<gene>
    <name evidence="1" type="ORF">ACTOB_003630</name>
</gene>
<keyword evidence="2" id="KW-1185">Reference proteome</keyword>
<accession>A0ABY8WUB5</accession>
<sequence>MTAGVDTGHLYLVRFDTGVVKGGRTTDPPTRLRVHRSHAARIGVTVTHTWVSPPLTHLQNQERALLRLLDSMGRHAEGGREYFLDVPFSLVAAQMQHWVRPDRHGPCCRCTACDPDCFTLPATVAHLSSRLAERGDYQAITADFALPCGGRFEAEIKDGDVEDGRLILTSGDQVELAVQQYGRNWIVWAVTAGGRWEPSPALSPA</sequence>